<dbReference type="Pfam" id="PF00593">
    <property type="entry name" value="TonB_dep_Rec_b-barrel"/>
    <property type="match status" value="1"/>
</dbReference>
<keyword evidence="6 8" id="KW-0472">Membrane</keyword>
<dbReference type="Pfam" id="PF13715">
    <property type="entry name" value="CarbopepD_reg_2"/>
    <property type="match status" value="1"/>
</dbReference>
<evidence type="ECO:0000256" key="7">
    <source>
        <dbReference type="ARBA" id="ARBA00023237"/>
    </source>
</evidence>
<dbReference type="Gene3D" id="2.40.170.20">
    <property type="entry name" value="TonB-dependent receptor, beta-barrel domain"/>
    <property type="match status" value="1"/>
</dbReference>
<dbReference type="OrthoDB" id="9768177at2"/>
<dbReference type="InterPro" id="IPR039426">
    <property type="entry name" value="TonB-dep_rcpt-like"/>
</dbReference>
<dbReference type="InterPro" id="IPR000531">
    <property type="entry name" value="Beta-barrel_TonB"/>
</dbReference>
<keyword evidence="2 8" id="KW-0813">Transport</keyword>
<evidence type="ECO:0000256" key="9">
    <source>
        <dbReference type="RuleBase" id="RU003357"/>
    </source>
</evidence>
<evidence type="ECO:0000256" key="3">
    <source>
        <dbReference type="ARBA" id="ARBA00022452"/>
    </source>
</evidence>
<reference evidence="12 13" key="1">
    <citation type="submission" date="2018-04" db="EMBL/GenBank/DDBJ databases">
        <title>Genomic Encyclopedia of Archaeal and Bacterial Type Strains, Phase II (KMG-II): from individual species to whole genera.</title>
        <authorList>
            <person name="Goeker M."/>
        </authorList>
    </citation>
    <scope>NUCLEOTIDE SEQUENCE [LARGE SCALE GENOMIC DNA]</scope>
    <source>
        <strain evidence="12 13">DSM 26809</strain>
    </source>
</reference>
<keyword evidence="7 8" id="KW-0998">Cell outer membrane</keyword>
<evidence type="ECO:0000256" key="2">
    <source>
        <dbReference type="ARBA" id="ARBA00022448"/>
    </source>
</evidence>
<comment type="caution">
    <text evidence="12">The sequence shown here is derived from an EMBL/GenBank/DDBJ whole genome shotgun (WGS) entry which is preliminary data.</text>
</comment>
<keyword evidence="5 9" id="KW-0798">TonB box</keyword>
<organism evidence="12 13">
    <name type="scientific">Mucilaginibacter yixingensis</name>
    <dbReference type="NCBI Taxonomy" id="1295612"/>
    <lineage>
        <taxon>Bacteria</taxon>
        <taxon>Pseudomonadati</taxon>
        <taxon>Bacteroidota</taxon>
        <taxon>Sphingobacteriia</taxon>
        <taxon>Sphingobacteriales</taxon>
        <taxon>Sphingobacteriaceae</taxon>
        <taxon>Mucilaginibacter</taxon>
    </lineage>
</organism>
<feature type="domain" description="TonB-dependent receptor-like beta-barrel" evidence="10">
    <location>
        <begin position="388"/>
        <end position="847"/>
    </location>
</feature>
<evidence type="ECO:0000313" key="12">
    <source>
        <dbReference type="EMBL" id="PTQ96592.1"/>
    </source>
</evidence>
<gene>
    <name evidence="12" type="ORF">C8P68_10477</name>
</gene>
<dbReference type="FunFam" id="2.60.40.1120:FF:000003">
    <property type="entry name" value="Outer membrane protein Omp121"/>
    <property type="match status" value="1"/>
</dbReference>
<dbReference type="InterPro" id="IPR037066">
    <property type="entry name" value="Plug_dom_sf"/>
</dbReference>
<name>A0A2T5J940_9SPHI</name>
<dbReference type="PROSITE" id="PS52016">
    <property type="entry name" value="TONB_DEPENDENT_REC_3"/>
    <property type="match status" value="1"/>
</dbReference>
<evidence type="ECO:0000256" key="5">
    <source>
        <dbReference type="ARBA" id="ARBA00023077"/>
    </source>
</evidence>
<dbReference type="GO" id="GO:0009279">
    <property type="term" value="C:cell outer membrane"/>
    <property type="evidence" value="ECO:0007669"/>
    <property type="project" value="UniProtKB-SubCell"/>
</dbReference>
<dbReference type="InterPro" id="IPR008969">
    <property type="entry name" value="CarboxyPept-like_regulatory"/>
</dbReference>
<dbReference type="InterPro" id="IPR023996">
    <property type="entry name" value="TonB-dep_OMP_SusC/RagA"/>
</dbReference>
<sequence length="1077" mass="117148">MFSALFMLLLHKADAQDRSITGTVISKNGETLIGVSILLKGTTRGVATDVNGNFKMNVPAKGAVLVVKYIGYKPQEINVGDQRTLSVTLLEDDAKLLNEVNVVNIGYGKVSKDAITGSVSSISSKDIRDYPVSTAAEALAGKLAGVTVTTTEGKPGADIQIRVRGGNSLTQDNSPLYIVDGVQVDNALSLISPAEIQSIDVLKDIASTAIYGARGSNGVVLITTKSGHEGRTTTSFSAYGGVRKISNELPVMNPYDFVLYQYQITNYNTTQLQKDAFTKSYGTYEDLDIYKNVPFRDWQKDVFGHAAQSYTQNLNINGGSKTSSFSFTLNNTKEDGIMLQSGIKRTFASFRYDTKASDQFRFGFNARYSRQQTDGVGTSSTGSQGNNYLRNSVRYRPFDGGSVASVDTFDPDYANLTNLVNPVLLANSLTQNAYKNDAILSGTASYNFTPNLVLQSIVGVTATDNRTNTFSGTATAVARQNANQPVAVIGTGTSLSIINTNTLNFNKTFAKYHNVNILVGEETNQTANKTLSVTTKYLPVDITAQQAFAGIQKAQVPNGLIQDAPSTSESGYRLFSLFGRASYDYKGKYLGTFNYRADASSLFATGQRIGYFPSGQLAWRLTEEDFVKRADLKWLDNAKLRVSYGAGGNNRIGVDLYKTLFASSGSYGYAQGEAITPGFASPNLANPYITWETTISRNLGVDLGLFRGRVTASVDIYNNSTHNLLLQANIPVTSGYSSQTQNIGKTSNQGIEIQLSGVIVNNKNFTYSANFNIAHNVNKIVSLGNDPYGNPISSYPTQSGWVNSLNDFMVAVGQPVGQFYGYVTDGRYEVSDFNAVLNSTTNTWTYTLKPGIANDGSVALGNKAPQPGDLKLKKLSGGTDMNISAADMTVLGTNQPKVTGGLSQTFQYKDLALTVGINYSYGAKEYNANTAEFTTNYNGYLDNNMLAVVANRWKMYDNQGVRVTDPTQLAAMNANTSFWTPTVGNYILTSYDIEDASYIRINNVSLSYSLPQKFLTRTHIFSRFRVYATVNNLYTITGYKGYDPEASTRRSNPLTPGVDYSAYPRSRYFSAGLDVSF</sequence>
<keyword evidence="13" id="KW-1185">Reference proteome</keyword>
<dbReference type="Gene3D" id="2.170.130.10">
    <property type="entry name" value="TonB-dependent receptor, plug domain"/>
    <property type="match status" value="1"/>
</dbReference>
<comment type="similarity">
    <text evidence="8 9">Belongs to the TonB-dependent receptor family.</text>
</comment>
<dbReference type="InterPro" id="IPR036942">
    <property type="entry name" value="Beta-barrel_TonB_sf"/>
</dbReference>
<evidence type="ECO:0000259" key="10">
    <source>
        <dbReference type="Pfam" id="PF00593"/>
    </source>
</evidence>
<dbReference type="Proteomes" id="UP000244168">
    <property type="component" value="Unassembled WGS sequence"/>
</dbReference>
<evidence type="ECO:0000313" key="13">
    <source>
        <dbReference type="Proteomes" id="UP000244168"/>
    </source>
</evidence>
<evidence type="ECO:0000256" key="6">
    <source>
        <dbReference type="ARBA" id="ARBA00023136"/>
    </source>
</evidence>
<dbReference type="NCBIfam" id="TIGR04056">
    <property type="entry name" value="OMP_RagA_SusC"/>
    <property type="match status" value="1"/>
</dbReference>
<dbReference type="AlphaFoldDB" id="A0A2T5J940"/>
<dbReference type="EMBL" id="QAOQ01000004">
    <property type="protein sequence ID" value="PTQ96592.1"/>
    <property type="molecule type" value="Genomic_DNA"/>
</dbReference>
<keyword evidence="4 8" id="KW-0812">Transmembrane</keyword>
<evidence type="ECO:0000256" key="8">
    <source>
        <dbReference type="PROSITE-ProRule" id="PRU01360"/>
    </source>
</evidence>
<dbReference type="Gene3D" id="2.60.40.1120">
    <property type="entry name" value="Carboxypeptidase-like, regulatory domain"/>
    <property type="match status" value="1"/>
</dbReference>
<keyword evidence="3 8" id="KW-1134">Transmembrane beta strand</keyword>
<protein>
    <submittedName>
        <fullName evidence="12">TonB-linked SusC/RagA family outer membrane protein</fullName>
    </submittedName>
</protein>
<dbReference type="InterPro" id="IPR023997">
    <property type="entry name" value="TonB-dep_OMP_SusC/RagA_CS"/>
</dbReference>
<comment type="subcellular location">
    <subcellularLocation>
        <location evidence="1 8">Cell outer membrane</location>
        <topology evidence="1 8">Multi-pass membrane protein</topology>
    </subcellularLocation>
</comment>
<dbReference type="SUPFAM" id="SSF56935">
    <property type="entry name" value="Porins"/>
    <property type="match status" value="1"/>
</dbReference>
<evidence type="ECO:0000259" key="11">
    <source>
        <dbReference type="Pfam" id="PF07715"/>
    </source>
</evidence>
<dbReference type="Pfam" id="PF07715">
    <property type="entry name" value="Plug"/>
    <property type="match status" value="1"/>
</dbReference>
<dbReference type="SUPFAM" id="SSF49464">
    <property type="entry name" value="Carboxypeptidase regulatory domain-like"/>
    <property type="match status" value="1"/>
</dbReference>
<evidence type="ECO:0000256" key="1">
    <source>
        <dbReference type="ARBA" id="ARBA00004571"/>
    </source>
</evidence>
<dbReference type="InterPro" id="IPR012910">
    <property type="entry name" value="Plug_dom"/>
</dbReference>
<accession>A0A2T5J940</accession>
<feature type="domain" description="TonB-dependent receptor plug" evidence="11">
    <location>
        <begin position="112"/>
        <end position="219"/>
    </location>
</feature>
<dbReference type="NCBIfam" id="TIGR04057">
    <property type="entry name" value="SusC_RagA_signa"/>
    <property type="match status" value="1"/>
</dbReference>
<proteinExistence type="inferred from homology"/>
<evidence type="ECO:0000256" key="4">
    <source>
        <dbReference type="ARBA" id="ARBA00022692"/>
    </source>
</evidence>